<feature type="transmembrane region" description="Helical" evidence="1">
    <location>
        <begin position="144"/>
        <end position="162"/>
    </location>
</feature>
<keyword evidence="5" id="KW-1185">Reference proteome</keyword>
<evidence type="ECO:0000259" key="3">
    <source>
        <dbReference type="Pfam" id="PF19040"/>
    </source>
</evidence>
<sequence>MQAKEYRADIDVLRAIAVLAVIFYHAHIPFFRGGFVGVSIFFVISGYLITGIIKRKLADGTFSFLEFYENRVRRIFPALAVLMVFWGLLYYFLSMPEILGLQRSVRRALFGLANFFFYANTDYFDPAAETMPLLHTWSLGVEEQFYFVFPLLLFILNIYIYIKKPSGIKIVHILFALFLLSFIFSAVFVFYNQKFTFYMLPARAWELLCGSILAYTAWTPATQKGKSFCILSGLGIMFASIVLSGNVLFPGFWALPPCLGAVLYIAGGTSYAFSNRANIIHAVTNNKALVFIGVISYSLYLWHWPVLVFYSTFPFYKEITLPAAGGLIVLTIFISYLSWRFVERPVRQLPLFKNRKILWIVTLVCAAGIFTMATYMRYGRLYDVFNYSRSQGFTAFPKQAAVKGKIPVDFILIGDSHRFSEESVFQKMAEQYRLTGITSNQRLMKNTFISKYNYKRGKIVRMEWNRLTELFERYSCENLFIVFRYSQKIDGKERYYSQDEAFPIYYIPDKKLTPQEAFLQSMRDMLDEAVSYGIKHIYVQYPVPEPKDMVPNKATMLTLFFEYSVSQINEKLGEKLTEYRQRNEDVFEAFAILREEYPQIEFVDISPYYLNADTRQFAVMDEEKLFYYDDDHLSHEGAMLHMEAYEPVFARIAKQKAENEKQGG</sequence>
<feature type="domain" description="SGNH" evidence="3">
    <location>
        <begin position="407"/>
        <end position="646"/>
    </location>
</feature>
<accession>A0ABY5XZS6</accession>
<evidence type="ECO:0000313" key="4">
    <source>
        <dbReference type="EMBL" id="UWX05275.1"/>
    </source>
</evidence>
<evidence type="ECO:0000256" key="1">
    <source>
        <dbReference type="SAM" id="Phobius"/>
    </source>
</evidence>
<evidence type="ECO:0000259" key="2">
    <source>
        <dbReference type="Pfam" id="PF01757"/>
    </source>
</evidence>
<reference evidence="4" key="1">
    <citation type="submission" date="2020-12" db="EMBL/GenBank/DDBJ databases">
        <title>Taurinivorans muris gen. nov., sp. nov., fundamental and realized metabolic niche of a ubiquitous sulfidogenic bacterium in the murine intestine.</title>
        <authorList>
            <person name="Ye H."/>
            <person name="Hanson B.T."/>
            <person name="Loy A."/>
        </authorList>
    </citation>
    <scope>NUCLEOTIDE SEQUENCE</scope>
    <source>
        <strain evidence="4">LT0009</strain>
    </source>
</reference>
<gene>
    <name evidence="4" type="ORF">JBF11_07405</name>
</gene>
<dbReference type="EMBL" id="CP065938">
    <property type="protein sequence ID" value="UWX05275.1"/>
    <property type="molecule type" value="Genomic_DNA"/>
</dbReference>
<dbReference type="InterPro" id="IPR002656">
    <property type="entry name" value="Acyl_transf_3_dom"/>
</dbReference>
<dbReference type="Proteomes" id="UP001058120">
    <property type="component" value="Chromosome"/>
</dbReference>
<feature type="transmembrane region" description="Helical" evidence="1">
    <location>
        <begin position="12"/>
        <end position="28"/>
    </location>
</feature>
<keyword evidence="1" id="KW-1133">Transmembrane helix</keyword>
<keyword evidence="4" id="KW-0012">Acyltransferase</keyword>
<feature type="transmembrane region" description="Helical" evidence="1">
    <location>
        <begin position="174"/>
        <end position="191"/>
    </location>
</feature>
<dbReference type="RefSeq" id="WP_334314846.1">
    <property type="nucleotide sequence ID" value="NZ_CP065938.1"/>
</dbReference>
<feature type="transmembrane region" description="Helical" evidence="1">
    <location>
        <begin position="357"/>
        <end position="378"/>
    </location>
</feature>
<feature type="transmembrane region" description="Helical" evidence="1">
    <location>
        <begin position="319"/>
        <end position="337"/>
    </location>
</feature>
<feature type="transmembrane region" description="Helical" evidence="1">
    <location>
        <begin position="254"/>
        <end position="274"/>
    </location>
</feature>
<feature type="domain" description="Acyltransferase 3" evidence="2">
    <location>
        <begin position="8"/>
        <end position="339"/>
    </location>
</feature>
<feature type="transmembrane region" description="Helical" evidence="1">
    <location>
        <begin position="74"/>
        <end position="93"/>
    </location>
</feature>
<protein>
    <submittedName>
        <fullName evidence="4">Acyltransferase</fullName>
    </submittedName>
</protein>
<keyword evidence="4" id="KW-0808">Transferase</keyword>
<dbReference type="InterPro" id="IPR043968">
    <property type="entry name" value="SGNH"/>
</dbReference>
<feature type="transmembrane region" description="Helical" evidence="1">
    <location>
        <begin position="34"/>
        <end position="53"/>
    </location>
</feature>
<dbReference type="GO" id="GO:0016746">
    <property type="term" value="F:acyltransferase activity"/>
    <property type="evidence" value="ECO:0007669"/>
    <property type="project" value="UniProtKB-KW"/>
</dbReference>
<feature type="transmembrane region" description="Helical" evidence="1">
    <location>
        <begin position="197"/>
        <end position="216"/>
    </location>
</feature>
<dbReference type="PANTHER" id="PTHR23028">
    <property type="entry name" value="ACETYLTRANSFERASE"/>
    <property type="match status" value="1"/>
</dbReference>
<feature type="transmembrane region" description="Helical" evidence="1">
    <location>
        <begin position="286"/>
        <end position="307"/>
    </location>
</feature>
<dbReference type="SUPFAM" id="SSF52266">
    <property type="entry name" value="SGNH hydrolase"/>
    <property type="match status" value="1"/>
</dbReference>
<dbReference type="InterPro" id="IPR050879">
    <property type="entry name" value="Acyltransferase_3"/>
</dbReference>
<keyword evidence="1" id="KW-0472">Membrane</keyword>
<proteinExistence type="predicted"/>
<dbReference type="Pfam" id="PF19040">
    <property type="entry name" value="SGNH"/>
    <property type="match status" value="1"/>
</dbReference>
<evidence type="ECO:0000313" key="5">
    <source>
        <dbReference type="Proteomes" id="UP001058120"/>
    </source>
</evidence>
<name>A0ABY5XZS6_9BACT</name>
<feature type="transmembrane region" description="Helical" evidence="1">
    <location>
        <begin position="228"/>
        <end position="248"/>
    </location>
</feature>
<dbReference type="Pfam" id="PF01757">
    <property type="entry name" value="Acyl_transf_3"/>
    <property type="match status" value="1"/>
</dbReference>
<organism evidence="4 5">
    <name type="scientific">Taurinivorans muris</name>
    <dbReference type="NCBI Taxonomy" id="2787751"/>
    <lineage>
        <taxon>Bacteria</taxon>
        <taxon>Pseudomonadati</taxon>
        <taxon>Thermodesulfobacteriota</taxon>
        <taxon>Desulfovibrionia</taxon>
        <taxon>Desulfovibrionales</taxon>
        <taxon>Desulfovibrionaceae</taxon>
        <taxon>Taurinivorans</taxon>
    </lineage>
</organism>
<keyword evidence="1" id="KW-0812">Transmembrane</keyword>
<dbReference type="PANTHER" id="PTHR23028:SF53">
    <property type="entry name" value="ACYL_TRANSF_3 DOMAIN-CONTAINING PROTEIN"/>
    <property type="match status" value="1"/>
</dbReference>